<dbReference type="Pfam" id="PF00291">
    <property type="entry name" value="PALP"/>
    <property type="match status" value="1"/>
</dbReference>
<sequence>MRAFHASLPDYAPTPLRELPAVAAELGVGRVFVKDESHRLGLPAFKALGASWAVHRILAERAARGAAPGVLTLVTATDGNHGRAVARMARRLGQRAHVFVPQGVHPRAVAAIAAEQARVTQVEGTYDEAVALAARAGAGADAVLVQDTAWPGYEQIPGWIVEGYSTLCAETDEQLAAAGIAGPDLVCVPVGVGSLAQAVITHYRSRPAGGGPALLSVEPRAAACVLRSLARGLPLSIATGHTAMAGLNCGTPSSIAWPHLSGGLDAAVAVSDADSARAARTLAGAGISSGPCGAASLAGLRSVLTGAGAGQRRAALGLGPASVVVLLSTEGTAANPHARLGQDGPDAS</sequence>
<evidence type="ECO:0000259" key="3">
    <source>
        <dbReference type="Pfam" id="PF00291"/>
    </source>
</evidence>
<gene>
    <name evidence="4" type="ORF">GCM10018785_53820</name>
</gene>
<dbReference type="InterPro" id="IPR001926">
    <property type="entry name" value="TrpB-like_PALP"/>
</dbReference>
<dbReference type="InterPro" id="IPR036052">
    <property type="entry name" value="TrpB-like_PALP_sf"/>
</dbReference>
<dbReference type="Proteomes" id="UP000608024">
    <property type="component" value="Unassembled WGS sequence"/>
</dbReference>
<proteinExistence type="predicted"/>
<dbReference type="AlphaFoldDB" id="A0A918ZYS4"/>
<dbReference type="NCBIfam" id="NF006058">
    <property type="entry name" value="PRK08206.1"/>
    <property type="match status" value="1"/>
</dbReference>
<dbReference type="GO" id="GO:1901605">
    <property type="term" value="P:alpha-amino acid metabolic process"/>
    <property type="evidence" value="ECO:0007669"/>
    <property type="project" value="UniProtKB-ARBA"/>
</dbReference>
<dbReference type="GO" id="GO:0016829">
    <property type="term" value="F:lyase activity"/>
    <property type="evidence" value="ECO:0007669"/>
    <property type="project" value="UniProtKB-KW"/>
</dbReference>
<dbReference type="PANTHER" id="PTHR42937">
    <property type="match status" value="1"/>
</dbReference>
<keyword evidence="4" id="KW-0456">Lyase</keyword>
<evidence type="ECO:0000313" key="4">
    <source>
        <dbReference type="EMBL" id="GHE78898.1"/>
    </source>
</evidence>
<reference evidence="4" key="2">
    <citation type="submission" date="2020-09" db="EMBL/GenBank/DDBJ databases">
        <authorList>
            <person name="Sun Q."/>
            <person name="Ohkuma M."/>
        </authorList>
    </citation>
    <scope>NUCLEOTIDE SEQUENCE</scope>
    <source>
        <strain evidence="4">JCM 4784</strain>
    </source>
</reference>
<evidence type="ECO:0000313" key="5">
    <source>
        <dbReference type="Proteomes" id="UP000608024"/>
    </source>
</evidence>
<accession>A0A918ZYS4</accession>
<organism evidence="4 5">
    <name type="scientific">Streptomyces longispororuber</name>
    <dbReference type="NCBI Taxonomy" id="68230"/>
    <lineage>
        <taxon>Bacteria</taxon>
        <taxon>Bacillati</taxon>
        <taxon>Actinomycetota</taxon>
        <taxon>Actinomycetes</taxon>
        <taxon>Kitasatosporales</taxon>
        <taxon>Streptomycetaceae</taxon>
        <taxon>Streptomyces</taxon>
    </lineage>
</organism>
<reference evidence="4" key="1">
    <citation type="journal article" date="2014" name="Int. J. Syst. Evol. Microbiol.">
        <title>Complete genome sequence of Corynebacterium casei LMG S-19264T (=DSM 44701T), isolated from a smear-ripened cheese.</title>
        <authorList>
            <consortium name="US DOE Joint Genome Institute (JGI-PGF)"/>
            <person name="Walter F."/>
            <person name="Albersmeier A."/>
            <person name="Kalinowski J."/>
            <person name="Ruckert C."/>
        </authorList>
    </citation>
    <scope>NUCLEOTIDE SEQUENCE</scope>
    <source>
        <strain evidence="4">JCM 4784</strain>
    </source>
</reference>
<keyword evidence="5" id="KW-1185">Reference proteome</keyword>
<feature type="domain" description="Tryptophan synthase beta chain-like PALP" evidence="3">
    <location>
        <begin position="10"/>
        <end position="305"/>
    </location>
</feature>
<dbReference type="EMBL" id="BNBT01000104">
    <property type="protein sequence ID" value="GHE78898.1"/>
    <property type="molecule type" value="Genomic_DNA"/>
</dbReference>
<dbReference type="RefSeq" id="WP_229925945.1">
    <property type="nucleotide sequence ID" value="NZ_BNBT01000104.1"/>
</dbReference>
<evidence type="ECO:0000256" key="1">
    <source>
        <dbReference type="ARBA" id="ARBA00001933"/>
    </source>
</evidence>
<name>A0A918ZYS4_9ACTN</name>
<protein>
    <submittedName>
        <fullName evidence="4">PLP-dependent lyase/thiolase</fullName>
    </submittedName>
</protein>
<comment type="caution">
    <text evidence="4">The sequence shown here is derived from an EMBL/GenBank/DDBJ whole genome shotgun (WGS) entry which is preliminary data.</text>
</comment>
<comment type="cofactor">
    <cofactor evidence="1">
        <name>pyridoxal 5'-phosphate</name>
        <dbReference type="ChEBI" id="CHEBI:597326"/>
    </cofactor>
</comment>
<dbReference type="Gene3D" id="3.40.50.1100">
    <property type="match status" value="2"/>
</dbReference>
<keyword evidence="2" id="KW-0663">Pyridoxal phosphate</keyword>
<dbReference type="PANTHER" id="PTHR42937:SF1">
    <property type="entry name" value="DIAMINOPROPIONATE AMMONIA-LYASE"/>
    <property type="match status" value="1"/>
</dbReference>
<evidence type="ECO:0000256" key="2">
    <source>
        <dbReference type="ARBA" id="ARBA00022898"/>
    </source>
</evidence>
<dbReference type="SUPFAM" id="SSF53686">
    <property type="entry name" value="Tryptophan synthase beta subunit-like PLP-dependent enzymes"/>
    <property type="match status" value="1"/>
</dbReference>